<evidence type="ECO:0000256" key="1">
    <source>
        <dbReference type="ARBA" id="ARBA00022737"/>
    </source>
</evidence>
<keyword evidence="4" id="KW-1185">Reference proteome</keyword>
<evidence type="ECO:0000313" key="3">
    <source>
        <dbReference type="EMBL" id="CAE6135271.1"/>
    </source>
</evidence>
<dbReference type="InterPro" id="IPR004146">
    <property type="entry name" value="DC1"/>
</dbReference>
<name>A0A8S2AKY9_ARAAE</name>
<evidence type="ECO:0000313" key="4">
    <source>
        <dbReference type="Proteomes" id="UP000682877"/>
    </source>
</evidence>
<gene>
    <name evidence="3" type="ORF">AARE701A_LOCUS16803</name>
</gene>
<reference evidence="3" key="1">
    <citation type="submission" date="2021-01" db="EMBL/GenBank/DDBJ databases">
        <authorList>
            <person name="Bezrukov I."/>
        </authorList>
    </citation>
    <scope>NUCLEOTIDE SEQUENCE</scope>
</reference>
<proteinExistence type="predicted"/>
<dbReference type="Gene3D" id="3.30.60.20">
    <property type="match status" value="1"/>
</dbReference>
<dbReference type="PANTHER" id="PTHR32410">
    <property type="entry name" value="CYSTEINE/HISTIDINE-RICH C1 DOMAIN FAMILY PROTEIN"/>
    <property type="match status" value="1"/>
</dbReference>
<sequence>MTMDSKGVSLPIHAHLMMPWTDLRRGDCCGRLEVISDGYYCKTCDFFVHKKCGEFSEYIEHPSHSSHTLQLESYPVFDCKLCGRNRDCKYFVQNLFCCEICDFTMDLYCAKYPPPEVIDISQKHHHKLTLLKELIKFDCDAKCGIDGYGFPYKCHECDLAFHVDCVWHPSKLKYPLEVNHSSHPCTLLSSSWVDHPNILMENVVFAD</sequence>
<dbReference type="Pfam" id="PF03107">
    <property type="entry name" value="C1_2"/>
    <property type="match status" value="1"/>
</dbReference>
<dbReference type="AlphaFoldDB" id="A0A8S2AKY9"/>
<dbReference type="EMBL" id="LR999456">
    <property type="protein sequence ID" value="CAE6135271.1"/>
    <property type="molecule type" value="Genomic_DNA"/>
</dbReference>
<dbReference type="SUPFAM" id="SSF57889">
    <property type="entry name" value="Cysteine-rich domain"/>
    <property type="match status" value="2"/>
</dbReference>
<accession>A0A8S2AKY9</accession>
<dbReference type="InterPro" id="IPR046349">
    <property type="entry name" value="C1-like_sf"/>
</dbReference>
<dbReference type="InterPro" id="IPR053192">
    <property type="entry name" value="Vacuole_Formation_Reg"/>
</dbReference>
<evidence type="ECO:0000259" key="2">
    <source>
        <dbReference type="Pfam" id="PF03107"/>
    </source>
</evidence>
<feature type="domain" description="DC1" evidence="2">
    <location>
        <begin position="123"/>
        <end position="166"/>
    </location>
</feature>
<dbReference type="Proteomes" id="UP000682877">
    <property type="component" value="Chromosome 6"/>
</dbReference>
<keyword evidence="1" id="KW-0677">Repeat</keyword>
<organism evidence="3 4">
    <name type="scientific">Arabidopsis arenosa</name>
    <name type="common">Sand rock-cress</name>
    <name type="synonym">Cardaminopsis arenosa</name>
    <dbReference type="NCBI Taxonomy" id="38785"/>
    <lineage>
        <taxon>Eukaryota</taxon>
        <taxon>Viridiplantae</taxon>
        <taxon>Streptophyta</taxon>
        <taxon>Embryophyta</taxon>
        <taxon>Tracheophyta</taxon>
        <taxon>Spermatophyta</taxon>
        <taxon>Magnoliopsida</taxon>
        <taxon>eudicotyledons</taxon>
        <taxon>Gunneridae</taxon>
        <taxon>Pentapetalae</taxon>
        <taxon>rosids</taxon>
        <taxon>malvids</taxon>
        <taxon>Brassicales</taxon>
        <taxon>Brassicaceae</taxon>
        <taxon>Camelineae</taxon>
        <taxon>Arabidopsis</taxon>
    </lineage>
</organism>
<protein>
    <recommendedName>
        <fullName evidence="2">DC1 domain-containing protein</fullName>
    </recommendedName>
</protein>
<dbReference type="PANTHER" id="PTHR32410:SF154">
    <property type="entry name" value="CHP-RICH ZINC FINGER PROTEIN-LIKE-RELATED"/>
    <property type="match status" value="1"/>
</dbReference>